<reference evidence="2" key="1">
    <citation type="submission" date="2009-09" db="EMBL/GenBank/DDBJ databases">
        <title>The complete genome of Nakamurella multipartita DSM 44233.</title>
        <authorList>
            <consortium name="US DOE Joint Genome Institute (JGI-PGF)"/>
            <person name="Lucas S."/>
            <person name="Copeland A."/>
            <person name="Lapidus A."/>
            <person name="Glavina del Rio T."/>
            <person name="Dalin E."/>
            <person name="Tice H."/>
            <person name="Bruce D."/>
            <person name="Goodwin L."/>
            <person name="Pitluck S."/>
            <person name="Kyrpides N."/>
            <person name="Mavromatis K."/>
            <person name="Ivanova N."/>
            <person name="Ovchinnikova G."/>
            <person name="Sims D."/>
            <person name="Meincke L."/>
            <person name="Brettin T."/>
            <person name="Detter J.C."/>
            <person name="Han C."/>
            <person name="Larimer F."/>
            <person name="Land M."/>
            <person name="Hauser L."/>
            <person name="Markowitz V."/>
            <person name="Cheng J.-F."/>
            <person name="Hugenholtz P."/>
            <person name="Woyke T."/>
            <person name="Wu D."/>
            <person name="Klenk H.-P."/>
            <person name="Eisen J.A."/>
        </authorList>
    </citation>
    <scope>NUCLEOTIDE SEQUENCE [LARGE SCALE GENOMIC DNA]</scope>
    <source>
        <strain evidence="2">ATCC 700099 / DSM 44233 / CIP 104796 / JCM 9543 / NBRC 105858 / Y-104</strain>
    </source>
</reference>
<evidence type="ECO:0000313" key="1">
    <source>
        <dbReference type="EMBL" id="ACV77710.1"/>
    </source>
</evidence>
<dbReference type="STRING" id="479431.Namu_1307"/>
<dbReference type="EMBL" id="CP001737">
    <property type="protein sequence ID" value="ACV77710.1"/>
    <property type="molecule type" value="Genomic_DNA"/>
</dbReference>
<name>C8XDP6_NAKMY</name>
<reference evidence="1 2" key="2">
    <citation type="journal article" date="2010" name="Stand. Genomic Sci.">
        <title>Complete genome sequence of Nakamurella multipartita type strain (Y-104).</title>
        <authorList>
            <person name="Tice H."/>
            <person name="Mayilraj S."/>
            <person name="Sims D."/>
            <person name="Lapidus A."/>
            <person name="Nolan M."/>
            <person name="Lucas S."/>
            <person name="Glavina Del Rio T."/>
            <person name="Copeland A."/>
            <person name="Cheng J.F."/>
            <person name="Meincke L."/>
            <person name="Bruce D."/>
            <person name="Goodwin L."/>
            <person name="Pitluck S."/>
            <person name="Ivanova N."/>
            <person name="Mavromatis K."/>
            <person name="Ovchinnikova G."/>
            <person name="Pati A."/>
            <person name="Chen A."/>
            <person name="Palaniappan K."/>
            <person name="Land M."/>
            <person name="Hauser L."/>
            <person name="Chang Y.J."/>
            <person name="Jeffries C.D."/>
            <person name="Detter J.C."/>
            <person name="Brettin T."/>
            <person name="Rohde M."/>
            <person name="Goker M."/>
            <person name="Bristow J."/>
            <person name="Eisen J.A."/>
            <person name="Markowitz V."/>
            <person name="Hugenholtz P."/>
            <person name="Kyrpides N.C."/>
            <person name="Klenk H.P."/>
            <person name="Chen F."/>
        </authorList>
    </citation>
    <scope>NUCLEOTIDE SEQUENCE [LARGE SCALE GENOMIC DNA]</scope>
    <source>
        <strain evidence="2">ATCC 700099 / DSM 44233 / CIP 104796 / JCM 9543 / NBRC 105858 / Y-104</strain>
    </source>
</reference>
<keyword evidence="2" id="KW-1185">Reference proteome</keyword>
<sequence>MTSSDRIHPPEGPTVTRQVDLYGLSWSERLHRLMTAYGLTQGRLAAVIGLSAPMVSQLISGQRVKISNPAVYGRVVRLEELAGSPAVRAGDPAEIARVLADVAAVTPTLTTGGMPAGRAQAIGHLAVIATPSVLRAAAAAVPGTELAALLDEAAGPGQAGTPG</sequence>
<dbReference type="OrthoDB" id="3680625at2"/>
<dbReference type="SUPFAM" id="SSF47413">
    <property type="entry name" value="lambda repressor-like DNA-binding domains"/>
    <property type="match status" value="1"/>
</dbReference>
<dbReference type="InParanoid" id="C8XDP6"/>
<dbReference type="eggNOG" id="COG1396">
    <property type="taxonomic scope" value="Bacteria"/>
</dbReference>
<protein>
    <submittedName>
        <fullName evidence="1">Putative transcriptional regulator, XRE family</fullName>
    </submittedName>
</protein>
<dbReference type="InterPro" id="IPR010982">
    <property type="entry name" value="Lambda_DNA-bd_dom_sf"/>
</dbReference>
<dbReference type="HOGENOM" id="CLU_107605_0_0_11"/>
<evidence type="ECO:0000313" key="2">
    <source>
        <dbReference type="Proteomes" id="UP000002218"/>
    </source>
</evidence>
<dbReference type="CDD" id="cd00093">
    <property type="entry name" value="HTH_XRE"/>
    <property type="match status" value="1"/>
</dbReference>
<dbReference type="InterPro" id="IPR001387">
    <property type="entry name" value="Cro/C1-type_HTH"/>
</dbReference>
<dbReference type="Proteomes" id="UP000002218">
    <property type="component" value="Chromosome"/>
</dbReference>
<dbReference type="RefSeq" id="WP_015746618.1">
    <property type="nucleotide sequence ID" value="NC_013235.1"/>
</dbReference>
<gene>
    <name evidence="1" type="ordered locus">Namu_1307</name>
</gene>
<dbReference type="Gene3D" id="1.10.260.40">
    <property type="entry name" value="lambda repressor-like DNA-binding domains"/>
    <property type="match status" value="1"/>
</dbReference>
<accession>C8XDP6</accession>
<dbReference type="AlphaFoldDB" id="C8XDP6"/>
<dbReference type="KEGG" id="nml:Namu_1307"/>
<proteinExistence type="predicted"/>
<dbReference type="GO" id="GO:0003677">
    <property type="term" value="F:DNA binding"/>
    <property type="evidence" value="ECO:0007669"/>
    <property type="project" value="InterPro"/>
</dbReference>
<organism evidence="1 2">
    <name type="scientific">Nakamurella multipartita (strain ATCC 700099 / DSM 44233 / CIP 104796 / JCM 9543 / NBRC 105858 / Y-104)</name>
    <name type="common">Microsphaera multipartita</name>
    <dbReference type="NCBI Taxonomy" id="479431"/>
    <lineage>
        <taxon>Bacteria</taxon>
        <taxon>Bacillati</taxon>
        <taxon>Actinomycetota</taxon>
        <taxon>Actinomycetes</taxon>
        <taxon>Nakamurellales</taxon>
        <taxon>Nakamurellaceae</taxon>
        <taxon>Nakamurella</taxon>
    </lineage>
</organism>